<dbReference type="Proteomes" id="UP001626593">
    <property type="component" value="Chromosome"/>
</dbReference>
<reference evidence="1 2" key="1">
    <citation type="submission" date="2023-12" db="EMBL/GenBank/DDBJ databases">
        <title>A. evansii MAY27, complete genome.</title>
        <authorList>
            <person name="Wang Y."/>
        </authorList>
    </citation>
    <scope>NUCLEOTIDE SEQUENCE [LARGE SCALE GENOMIC DNA]</scope>
    <source>
        <strain evidence="1 2">MAY27</strain>
    </source>
</reference>
<name>A0ABZ1AL68_AROEV</name>
<dbReference type="EMBL" id="CP141259">
    <property type="protein sequence ID" value="WRL46607.1"/>
    <property type="molecule type" value="Genomic_DNA"/>
</dbReference>
<organism evidence="1 2">
    <name type="scientific">Aromatoleum evansii</name>
    <name type="common">Azoarcus evansii</name>
    <dbReference type="NCBI Taxonomy" id="59406"/>
    <lineage>
        <taxon>Bacteria</taxon>
        <taxon>Pseudomonadati</taxon>
        <taxon>Pseudomonadota</taxon>
        <taxon>Betaproteobacteria</taxon>
        <taxon>Rhodocyclales</taxon>
        <taxon>Rhodocyclaceae</taxon>
        <taxon>Aromatoleum</taxon>
    </lineage>
</organism>
<sequence length="61" mass="6416">MITLDDCFAFCEIPAVVVEKVAEEHSLPLVLACAYAHERLGGTADDRTAGACAPEPSRLAA</sequence>
<dbReference type="RefSeq" id="WP_407279369.1">
    <property type="nucleotide sequence ID" value="NZ_CP141259.1"/>
</dbReference>
<keyword evidence="2" id="KW-1185">Reference proteome</keyword>
<evidence type="ECO:0000313" key="2">
    <source>
        <dbReference type="Proteomes" id="UP001626593"/>
    </source>
</evidence>
<accession>A0ABZ1AL68</accession>
<protein>
    <submittedName>
        <fullName evidence="1">Uncharacterized protein</fullName>
    </submittedName>
</protein>
<proteinExistence type="predicted"/>
<gene>
    <name evidence="1" type="ORF">U5817_00780</name>
</gene>
<evidence type="ECO:0000313" key="1">
    <source>
        <dbReference type="EMBL" id="WRL46607.1"/>
    </source>
</evidence>